<name>A0AAE1SMI9_9SOLA</name>
<reference evidence="2" key="1">
    <citation type="submission" date="2023-12" db="EMBL/GenBank/DDBJ databases">
        <title>Genome assembly of Anisodus tanguticus.</title>
        <authorList>
            <person name="Wang Y.-J."/>
        </authorList>
    </citation>
    <scope>NUCLEOTIDE SEQUENCE</scope>
    <source>
        <strain evidence="2">KB-2021</strain>
        <tissue evidence="2">Leaf</tissue>
    </source>
</reference>
<feature type="compositionally biased region" description="Basic and acidic residues" evidence="1">
    <location>
        <begin position="154"/>
        <end position="167"/>
    </location>
</feature>
<feature type="region of interest" description="Disordered" evidence="1">
    <location>
        <begin position="154"/>
        <end position="186"/>
    </location>
</feature>
<dbReference type="AlphaFoldDB" id="A0AAE1SMI9"/>
<protein>
    <submittedName>
        <fullName evidence="2">Uncharacterized protein</fullName>
    </submittedName>
</protein>
<dbReference type="EMBL" id="JAVYJV010000003">
    <property type="protein sequence ID" value="KAK4373993.1"/>
    <property type="molecule type" value="Genomic_DNA"/>
</dbReference>
<comment type="caution">
    <text evidence="2">The sequence shown here is derived from an EMBL/GenBank/DDBJ whole genome shotgun (WGS) entry which is preliminary data.</text>
</comment>
<sequence>MGIWDFINSGKETVKQYTPDLATPVKNVCKTSYYYSTTTVKKIDNVVRVNGLQKLGQYIYMPDEEGQAKIANFSTKFVKNASVYAVKEAANIFIPGGRAVSKIYSETVREMEIESKKNQDMSCVKDVIGNSGKDTVGGRAVSQIYSETVREMQIDSKKNQDTSRVKEIVGNSSKDTTDTGPPRLLDGAEMLESREPQLGSENRVQVDSFAHQTPEDVLRVFMMKEFMGARFLDNLLVADHGQRKKVN</sequence>
<evidence type="ECO:0000256" key="1">
    <source>
        <dbReference type="SAM" id="MobiDB-lite"/>
    </source>
</evidence>
<proteinExistence type="predicted"/>
<keyword evidence="3" id="KW-1185">Reference proteome</keyword>
<gene>
    <name evidence="2" type="ORF">RND71_004670</name>
</gene>
<evidence type="ECO:0000313" key="2">
    <source>
        <dbReference type="EMBL" id="KAK4373993.1"/>
    </source>
</evidence>
<dbReference type="Proteomes" id="UP001291623">
    <property type="component" value="Unassembled WGS sequence"/>
</dbReference>
<evidence type="ECO:0000313" key="3">
    <source>
        <dbReference type="Proteomes" id="UP001291623"/>
    </source>
</evidence>
<accession>A0AAE1SMI9</accession>
<organism evidence="2 3">
    <name type="scientific">Anisodus tanguticus</name>
    <dbReference type="NCBI Taxonomy" id="243964"/>
    <lineage>
        <taxon>Eukaryota</taxon>
        <taxon>Viridiplantae</taxon>
        <taxon>Streptophyta</taxon>
        <taxon>Embryophyta</taxon>
        <taxon>Tracheophyta</taxon>
        <taxon>Spermatophyta</taxon>
        <taxon>Magnoliopsida</taxon>
        <taxon>eudicotyledons</taxon>
        <taxon>Gunneridae</taxon>
        <taxon>Pentapetalae</taxon>
        <taxon>asterids</taxon>
        <taxon>lamiids</taxon>
        <taxon>Solanales</taxon>
        <taxon>Solanaceae</taxon>
        <taxon>Solanoideae</taxon>
        <taxon>Hyoscyameae</taxon>
        <taxon>Anisodus</taxon>
    </lineage>
</organism>